<reference evidence="2 3" key="1">
    <citation type="submission" date="2020-10" db="EMBL/GenBank/DDBJ databases">
        <title>Aquamicrobium zhengzhouensis sp. nov., a exopolysaccharide producing bacterium isolated from farmland soil.</title>
        <authorList>
            <person name="Wang X."/>
        </authorList>
    </citation>
    <scope>NUCLEOTIDE SEQUENCE [LARGE SCALE GENOMIC DNA]</scope>
    <source>
        <strain evidence="3">cd-1</strain>
    </source>
</reference>
<dbReference type="InterPro" id="IPR013321">
    <property type="entry name" value="Arc_rbn_hlx_hlx"/>
</dbReference>
<evidence type="ECO:0000313" key="3">
    <source>
        <dbReference type="Proteomes" id="UP000601789"/>
    </source>
</evidence>
<protein>
    <recommendedName>
        <fullName evidence="1">Antitoxin FitA-like ribbon-helix-helix domain-containing protein</fullName>
    </recommendedName>
</protein>
<name>A0ABS0SEM8_9HYPH</name>
<dbReference type="EMBL" id="JADGMQ010000005">
    <property type="protein sequence ID" value="MBI1620903.1"/>
    <property type="molecule type" value="Genomic_DNA"/>
</dbReference>
<gene>
    <name evidence="2" type="ORF">IOD40_09545</name>
</gene>
<evidence type="ECO:0000313" key="2">
    <source>
        <dbReference type="EMBL" id="MBI1620903.1"/>
    </source>
</evidence>
<accession>A0ABS0SEM8</accession>
<dbReference type="Proteomes" id="UP000601789">
    <property type="component" value="Unassembled WGS sequence"/>
</dbReference>
<proteinExistence type="predicted"/>
<feature type="domain" description="Antitoxin FitA-like ribbon-helix-helix" evidence="1">
    <location>
        <begin position="3"/>
        <end position="40"/>
    </location>
</feature>
<sequence length="79" mass="9077">MGTLTIRNVDESLETKLRQRAAEQGVSVEQQVRDVLADSVKAPRRRESILADLQKLGVRPKEPFDLKKISDEMWDESLR</sequence>
<comment type="caution">
    <text evidence="2">The sequence shown here is derived from an EMBL/GenBank/DDBJ whole genome shotgun (WGS) entry which is preliminary data.</text>
</comment>
<dbReference type="InterPro" id="IPR053853">
    <property type="entry name" value="FitA-like_RHH"/>
</dbReference>
<evidence type="ECO:0000259" key="1">
    <source>
        <dbReference type="Pfam" id="PF22513"/>
    </source>
</evidence>
<dbReference type="Gene3D" id="1.10.1220.10">
    <property type="entry name" value="Met repressor-like"/>
    <property type="match status" value="1"/>
</dbReference>
<dbReference type="Pfam" id="PF22513">
    <property type="entry name" value="FitA-like_RHH"/>
    <property type="match status" value="1"/>
</dbReference>
<dbReference type="InterPro" id="IPR010985">
    <property type="entry name" value="Ribbon_hlx_hlx"/>
</dbReference>
<keyword evidence="3" id="KW-1185">Reference proteome</keyword>
<organism evidence="2 3">
    <name type="scientific">Aquamicrobium zhengzhouense</name>
    <dbReference type="NCBI Taxonomy" id="2781738"/>
    <lineage>
        <taxon>Bacteria</taxon>
        <taxon>Pseudomonadati</taxon>
        <taxon>Pseudomonadota</taxon>
        <taxon>Alphaproteobacteria</taxon>
        <taxon>Hyphomicrobiales</taxon>
        <taxon>Phyllobacteriaceae</taxon>
        <taxon>Aquamicrobium</taxon>
    </lineage>
</organism>
<dbReference type="SUPFAM" id="SSF47598">
    <property type="entry name" value="Ribbon-helix-helix"/>
    <property type="match status" value="1"/>
</dbReference>